<dbReference type="AlphaFoldDB" id="A0A381QH56"/>
<name>A0A381QH56_9ZZZZ</name>
<evidence type="ECO:0000313" key="7">
    <source>
        <dbReference type="EMBL" id="SUZ78280.1"/>
    </source>
</evidence>
<proteinExistence type="predicted"/>
<accession>A0A381QH56</accession>
<dbReference type="GO" id="GO:0140911">
    <property type="term" value="F:pore-forming activity"/>
    <property type="evidence" value="ECO:0007669"/>
    <property type="project" value="InterPro"/>
</dbReference>
<reference evidence="7" key="1">
    <citation type="submission" date="2018-05" db="EMBL/GenBank/DDBJ databases">
        <authorList>
            <person name="Lanie J.A."/>
            <person name="Ng W.-L."/>
            <person name="Kazmierczak K.M."/>
            <person name="Andrzejewski T.M."/>
            <person name="Davidsen T.M."/>
            <person name="Wayne K.J."/>
            <person name="Tettelin H."/>
            <person name="Glass J.I."/>
            <person name="Rusch D."/>
            <person name="Podicherti R."/>
            <person name="Tsui H.-C.T."/>
            <person name="Winkler M.E."/>
        </authorList>
    </citation>
    <scope>NUCLEOTIDE SEQUENCE</scope>
</reference>
<keyword evidence="2" id="KW-1003">Cell membrane</keyword>
<keyword evidence="4 6" id="KW-1133">Transmembrane helix</keyword>
<feature type="transmembrane region" description="Helical" evidence="6">
    <location>
        <begin position="113"/>
        <end position="132"/>
    </location>
</feature>
<dbReference type="PANTHER" id="PTHR20855">
    <property type="entry name" value="ADIPOR/PROGESTIN RECEPTOR-RELATED"/>
    <property type="match status" value="1"/>
</dbReference>
<evidence type="ECO:0000256" key="6">
    <source>
        <dbReference type="SAM" id="Phobius"/>
    </source>
</evidence>
<keyword evidence="3 6" id="KW-0812">Transmembrane</keyword>
<feature type="transmembrane region" description="Helical" evidence="6">
    <location>
        <begin position="21"/>
        <end position="43"/>
    </location>
</feature>
<evidence type="ECO:0008006" key="8">
    <source>
        <dbReference type="Google" id="ProtNLM"/>
    </source>
</evidence>
<dbReference type="PANTHER" id="PTHR20855:SF3">
    <property type="entry name" value="LD03007P"/>
    <property type="match status" value="1"/>
</dbReference>
<dbReference type="GO" id="GO:0005886">
    <property type="term" value="C:plasma membrane"/>
    <property type="evidence" value="ECO:0007669"/>
    <property type="project" value="UniProtKB-SubCell"/>
</dbReference>
<sequence length="221" mass="25300">MKIQNKIRQHFYSEREEKINILSHGFGLILSIIGFVFLLLRALENGNSIYIFSLTVFGLSLILLYTASTLYHSTQEPVARNRYRMLDMAAIYVLIAGSYTPYALVMLKGTEGWKLFGIIWSIAFVGIIWKIFTTGKYNVISTLFYLFMGYLCLFYINPLLAKLPYEGLMWLISGGAAYTIGVFFYAMDGKIPYNHAIWHACVLFGSFSHFISIFFYVLPSS</sequence>
<feature type="transmembrane region" description="Helical" evidence="6">
    <location>
        <begin position="168"/>
        <end position="185"/>
    </location>
</feature>
<dbReference type="InterPro" id="IPR005744">
    <property type="entry name" value="Hy-lIII"/>
</dbReference>
<evidence type="ECO:0000256" key="5">
    <source>
        <dbReference type="ARBA" id="ARBA00023136"/>
    </source>
</evidence>
<feature type="transmembrane region" description="Helical" evidence="6">
    <location>
        <begin position="197"/>
        <end position="218"/>
    </location>
</feature>
<dbReference type="EMBL" id="UINC01001348">
    <property type="protein sequence ID" value="SUZ78280.1"/>
    <property type="molecule type" value="Genomic_DNA"/>
</dbReference>
<comment type="subcellular location">
    <subcellularLocation>
        <location evidence="1">Cell membrane</location>
        <topology evidence="1">Multi-pass membrane protein</topology>
    </subcellularLocation>
</comment>
<feature type="transmembrane region" description="Helical" evidence="6">
    <location>
        <begin position="49"/>
        <end position="68"/>
    </location>
</feature>
<feature type="transmembrane region" description="Helical" evidence="6">
    <location>
        <begin position="139"/>
        <end position="156"/>
    </location>
</feature>
<evidence type="ECO:0000256" key="1">
    <source>
        <dbReference type="ARBA" id="ARBA00004651"/>
    </source>
</evidence>
<evidence type="ECO:0000256" key="2">
    <source>
        <dbReference type="ARBA" id="ARBA00022475"/>
    </source>
</evidence>
<dbReference type="InterPro" id="IPR004254">
    <property type="entry name" value="AdipoR/HlyIII-related"/>
</dbReference>
<dbReference type="NCBIfam" id="TIGR01065">
    <property type="entry name" value="hlyIII"/>
    <property type="match status" value="1"/>
</dbReference>
<protein>
    <recommendedName>
        <fullName evidence="8">Hemolysin III family channel protein</fullName>
    </recommendedName>
</protein>
<feature type="transmembrane region" description="Helical" evidence="6">
    <location>
        <begin position="89"/>
        <end position="107"/>
    </location>
</feature>
<organism evidence="7">
    <name type="scientific">marine metagenome</name>
    <dbReference type="NCBI Taxonomy" id="408172"/>
    <lineage>
        <taxon>unclassified sequences</taxon>
        <taxon>metagenomes</taxon>
        <taxon>ecological metagenomes</taxon>
    </lineage>
</organism>
<keyword evidence="5 6" id="KW-0472">Membrane</keyword>
<dbReference type="Pfam" id="PF03006">
    <property type="entry name" value="HlyIII"/>
    <property type="match status" value="1"/>
</dbReference>
<evidence type="ECO:0000256" key="4">
    <source>
        <dbReference type="ARBA" id="ARBA00022989"/>
    </source>
</evidence>
<evidence type="ECO:0000256" key="3">
    <source>
        <dbReference type="ARBA" id="ARBA00022692"/>
    </source>
</evidence>
<gene>
    <name evidence="7" type="ORF">METZ01_LOCUS31134</name>
</gene>